<dbReference type="Proteomes" id="UP001219956">
    <property type="component" value="Unassembled WGS sequence"/>
</dbReference>
<dbReference type="EMBL" id="JAQQLF010000009">
    <property type="protein sequence ID" value="MDC7717256.1"/>
    <property type="molecule type" value="Genomic_DNA"/>
</dbReference>
<dbReference type="Gene3D" id="3.30.750.24">
    <property type="entry name" value="STAS domain"/>
    <property type="match status" value="1"/>
</dbReference>
<accession>A0ABT5IXG1</accession>
<reference evidence="2 3" key="1">
    <citation type="submission" date="2023-01" db="EMBL/GenBank/DDBJ databases">
        <title>Novel species of the genus Vogesella isolated from rivers.</title>
        <authorList>
            <person name="Lu H."/>
        </authorList>
    </citation>
    <scope>NUCLEOTIDE SEQUENCE [LARGE SCALE GENOMIC DNA]</scope>
    <source>
        <strain evidence="2 3">DC21W</strain>
    </source>
</reference>
<keyword evidence="3" id="KW-1185">Reference proteome</keyword>
<dbReference type="Pfam" id="PF01740">
    <property type="entry name" value="STAS"/>
    <property type="match status" value="1"/>
</dbReference>
<dbReference type="SUPFAM" id="SSF52091">
    <property type="entry name" value="SpoIIaa-like"/>
    <property type="match status" value="1"/>
</dbReference>
<comment type="caution">
    <text evidence="2">The sequence shown here is derived from an EMBL/GenBank/DDBJ whole genome shotgun (WGS) entry which is preliminary data.</text>
</comment>
<evidence type="ECO:0000259" key="1">
    <source>
        <dbReference type="PROSITE" id="PS50801"/>
    </source>
</evidence>
<dbReference type="PROSITE" id="PS50801">
    <property type="entry name" value="STAS"/>
    <property type="match status" value="1"/>
</dbReference>
<gene>
    <name evidence="2" type="ORF">PQU95_08520</name>
</gene>
<evidence type="ECO:0000313" key="3">
    <source>
        <dbReference type="Proteomes" id="UP001219956"/>
    </source>
</evidence>
<proteinExistence type="predicted"/>
<name>A0ABT5IXG1_9NEIS</name>
<dbReference type="CDD" id="cd07043">
    <property type="entry name" value="STAS_anti-anti-sigma_factors"/>
    <property type="match status" value="1"/>
</dbReference>
<feature type="domain" description="STAS" evidence="1">
    <location>
        <begin position="1"/>
        <end position="102"/>
    </location>
</feature>
<organism evidence="2 3">
    <name type="scientific">Vogesella aquatica</name>
    <dbReference type="NCBI Taxonomy" id="2984206"/>
    <lineage>
        <taxon>Bacteria</taxon>
        <taxon>Pseudomonadati</taxon>
        <taxon>Pseudomonadota</taxon>
        <taxon>Betaproteobacteria</taxon>
        <taxon>Neisseriales</taxon>
        <taxon>Chromobacteriaceae</taxon>
        <taxon>Vogesella</taxon>
    </lineage>
</organism>
<dbReference type="PANTHER" id="PTHR33495">
    <property type="entry name" value="ANTI-SIGMA FACTOR ANTAGONIST TM_1081-RELATED-RELATED"/>
    <property type="match status" value="1"/>
</dbReference>
<dbReference type="InterPro" id="IPR036513">
    <property type="entry name" value="STAS_dom_sf"/>
</dbReference>
<dbReference type="PANTHER" id="PTHR33495:SF15">
    <property type="entry name" value="STAS DOMAIN-CONTAINING PROTEIN"/>
    <property type="match status" value="1"/>
</dbReference>
<sequence>MSVTFHLREQEATIQIHGHFNFSQHGAFRDACKAVLAHPHIKSLEINLMEVDHLDSSALGMLLVLRDQVADHHIQRLLISNTKPVVRQIFAIAKFDKFFEID</sequence>
<protein>
    <submittedName>
        <fullName evidence="2">STAS domain-containing protein</fullName>
    </submittedName>
</protein>
<dbReference type="InterPro" id="IPR002645">
    <property type="entry name" value="STAS_dom"/>
</dbReference>
<evidence type="ECO:0000313" key="2">
    <source>
        <dbReference type="EMBL" id="MDC7717256.1"/>
    </source>
</evidence>
<dbReference type="RefSeq" id="WP_272751605.1">
    <property type="nucleotide sequence ID" value="NZ_JAQQLF010000009.1"/>
</dbReference>